<keyword evidence="5" id="KW-1185">Reference proteome</keyword>
<dbReference type="GO" id="GO:0016810">
    <property type="term" value="F:hydrolase activity, acting on carbon-nitrogen (but not peptide) bonds"/>
    <property type="evidence" value="ECO:0007669"/>
    <property type="project" value="InterPro"/>
</dbReference>
<evidence type="ECO:0000259" key="3">
    <source>
        <dbReference type="Pfam" id="PF01522"/>
    </source>
</evidence>
<dbReference type="EMBL" id="JYIX01000032">
    <property type="protein sequence ID" value="KJL33737.1"/>
    <property type="molecule type" value="Genomic_DNA"/>
</dbReference>
<dbReference type="InterPro" id="IPR011330">
    <property type="entry name" value="Glyco_hydro/deAcase_b/a-brl"/>
</dbReference>
<dbReference type="SUPFAM" id="SSF88713">
    <property type="entry name" value="Glycoside hydrolase/deacetylase"/>
    <property type="match status" value="1"/>
</dbReference>
<keyword evidence="2" id="KW-0732">Signal</keyword>
<name>A0A0F0LKK5_9MICO</name>
<dbReference type="RefSeq" id="WP_045271624.1">
    <property type="nucleotide sequence ID" value="NZ_JYIX01000032.1"/>
</dbReference>
<dbReference type="InterPro" id="IPR051398">
    <property type="entry name" value="Polysacch_Deacetylase"/>
</dbReference>
<dbReference type="InterPro" id="IPR002509">
    <property type="entry name" value="NODB_dom"/>
</dbReference>
<comment type="subcellular location">
    <subcellularLocation>
        <location evidence="1">Secreted</location>
    </subcellularLocation>
</comment>
<dbReference type="PANTHER" id="PTHR34216">
    <property type="match status" value="1"/>
</dbReference>
<comment type="caution">
    <text evidence="4">The sequence shown here is derived from an EMBL/GenBank/DDBJ whole genome shotgun (WGS) entry which is preliminary data.</text>
</comment>
<feature type="domain" description="NodB homology" evidence="3">
    <location>
        <begin position="5"/>
        <end position="114"/>
    </location>
</feature>
<dbReference type="PANTHER" id="PTHR34216:SF3">
    <property type="entry name" value="POLY-BETA-1,6-N-ACETYL-D-GLUCOSAMINE N-DEACETYLASE"/>
    <property type="match status" value="1"/>
</dbReference>
<reference evidence="4 5" key="1">
    <citation type="submission" date="2015-02" db="EMBL/GenBank/DDBJ databases">
        <title>Draft genome sequences of ten Microbacterium spp. with emphasis on heavy metal contaminated environments.</title>
        <authorList>
            <person name="Corretto E."/>
        </authorList>
    </citation>
    <scope>NUCLEOTIDE SEQUENCE [LARGE SCALE GENOMIC DNA]</scope>
    <source>
        <strain evidence="4 5">ARN176</strain>
    </source>
</reference>
<evidence type="ECO:0000256" key="1">
    <source>
        <dbReference type="ARBA" id="ARBA00004613"/>
    </source>
</evidence>
<dbReference type="Proteomes" id="UP000033740">
    <property type="component" value="Unassembled WGS sequence"/>
</dbReference>
<dbReference type="PATRIC" id="fig|582680.6.peg.1577"/>
<sequence length="237" mass="25352">MTGRLALTFDDRHVDSWVSARPLLDGVGARATFFLVEADLLDRREQSGIRTLLADGHSIGSHGARHRNADETIARAGAASYLADEIDPSVQALRALGASAQTFAYPNSRRDEASDDILLARFDHLRTGGPRTDDPAVAARAISAPGSSVRVHPGRGIDTARGEHAHPADADVLSGMMRHLADRGGTLVLYAHDIAASSPANHIHPDRLRRILIEASGLGLDLVGMDALPDIEGHREH</sequence>
<dbReference type="Pfam" id="PF01522">
    <property type="entry name" value="Polysacc_deac_1"/>
    <property type="match status" value="1"/>
</dbReference>
<dbReference type="GO" id="GO:0005975">
    <property type="term" value="P:carbohydrate metabolic process"/>
    <property type="evidence" value="ECO:0007669"/>
    <property type="project" value="InterPro"/>
</dbReference>
<evidence type="ECO:0000313" key="5">
    <source>
        <dbReference type="Proteomes" id="UP000033740"/>
    </source>
</evidence>
<evidence type="ECO:0000313" key="4">
    <source>
        <dbReference type="EMBL" id="KJL33737.1"/>
    </source>
</evidence>
<accession>A0A0F0LKK5</accession>
<dbReference type="Gene3D" id="3.20.20.370">
    <property type="entry name" value="Glycoside hydrolase/deacetylase"/>
    <property type="match status" value="1"/>
</dbReference>
<protein>
    <submittedName>
        <fullName evidence="4">Polysaccharide deacetylase</fullName>
    </submittedName>
</protein>
<evidence type="ECO:0000256" key="2">
    <source>
        <dbReference type="ARBA" id="ARBA00022729"/>
    </source>
</evidence>
<dbReference type="GO" id="GO:0005576">
    <property type="term" value="C:extracellular region"/>
    <property type="evidence" value="ECO:0007669"/>
    <property type="project" value="UniProtKB-SubCell"/>
</dbReference>
<dbReference type="STRING" id="582680.RS86_01534"/>
<dbReference type="AlphaFoldDB" id="A0A0F0LKK5"/>
<organism evidence="4 5">
    <name type="scientific">Microbacterium azadirachtae</name>
    <dbReference type="NCBI Taxonomy" id="582680"/>
    <lineage>
        <taxon>Bacteria</taxon>
        <taxon>Bacillati</taxon>
        <taxon>Actinomycetota</taxon>
        <taxon>Actinomycetes</taxon>
        <taxon>Micrococcales</taxon>
        <taxon>Microbacteriaceae</taxon>
        <taxon>Microbacterium</taxon>
    </lineage>
</organism>
<proteinExistence type="predicted"/>
<gene>
    <name evidence="4" type="ORF">RS86_01534</name>
</gene>